<dbReference type="InterPro" id="IPR004821">
    <property type="entry name" value="Cyt_trans-like"/>
</dbReference>
<evidence type="ECO:0000256" key="5">
    <source>
        <dbReference type="ARBA" id="ARBA00022741"/>
    </source>
</evidence>
<keyword evidence="7" id="KW-0520">NAD</keyword>
<evidence type="ECO:0000259" key="8">
    <source>
        <dbReference type="Pfam" id="PF01467"/>
    </source>
</evidence>
<dbReference type="InterPro" id="IPR014729">
    <property type="entry name" value="Rossmann-like_a/b/a_fold"/>
</dbReference>
<keyword evidence="10" id="KW-1185">Reference proteome</keyword>
<dbReference type="HAMAP" id="MF_00244">
    <property type="entry name" value="NaMN_adenylyltr"/>
    <property type="match status" value="1"/>
</dbReference>
<keyword evidence="5" id="KW-0547">Nucleotide-binding</keyword>
<dbReference type="PANTHER" id="PTHR39321:SF3">
    <property type="entry name" value="PHOSPHOPANTETHEINE ADENYLYLTRANSFERASE"/>
    <property type="match status" value="1"/>
</dbReference>
<dbReference type="SUPFAM" id="SSF52374">
    <property type="entry name" value="Nucleotidylyl transferase"/>
    <property type="match status" value="1"/>
</dbReference>
<dbReference type="CDD" id="cd02165">
    <property type="entry name" value="NMNAT"/>
    <property type="match status" value="1"/>
</dbReference>
<sequence length="527" mass="58092">MVGPMAGAQRVGVIGGSFNPIHLGHALLAITVKETKPVDEVVLVPVFKHPVKTDLMPFEDRVAMCELAVQANGIEVSRVEQETGESNAVMLRALRRKYPEGTQLLWVCGDDVFEWIDNVKGREMLCELDGLIVQRRLHQSDGGRSTDNFYKAPLDVSKVQALAAEYSVMIDFIYGELPHFSSTLVRNSPASWRAFLPQKVAAYIDERPGLLAQLVRTGDAPELPPITPTLSAACPDGTPHSLPKLPSLSSSCSNLSVDEQSFQSLLPEDPLPQHLPVLLGSLGPHIVAHILEKPQLVLDGCSPEREKTEELRLHSNAWREHAACFAQLASSIEHRPQRLREASTSCVIRCLALVHSLQRERGRTALAMALGDEEEVHQSLLEARAATDALLRDDLEAELPLRQAGAAAGAAGDVYQELRRTSMWLAHDREVLDYHLKMCNPIGSESPRDWVQRACLLDKFNARVDVLIDLECMALDSHGSGYSSQDEQGFGDTTKDWLLEVFQHYSHCKEALGRLRALVCAGGRNAP</sequence>
<gene>
    <name evidence="9" type="ORF">PGLA1383_LOCUS13796</name>
</gene>
<keyword evidence="3" id="KW-0808">Transferase</keyword>
<evidence type="ECO:0000256" key="7">
    <source>
        <dbReference type="ARBA" id="ARBA00023027"/>
    </source>
</evidence>
<dbReference type="AlphaFoldDB" id="A0A813E072"/>
<dbReference type="GO" id="GO:0005524">
    <property type="term" value="F:ATP binding"/>
    <property type="evidence" value="ECO:0007669"/>
    <property type="project" value="UniProtKB-KW"/>
</dbReference>
<dbReference type="Gene3D" id="3.40.50.620">
    <property type="entry name" value="HUPs"/>
    <property type="match status" value="1"/>
</dbReference>
<evidence type="ECO:0000256" key="6">
    <source>
        <dbReference type="ARBA" id="ARBA00022840"/>
    </source>
</evidence>
<comment type="pathway">
    <text evidence="1">Cofactor biosynthesis; NAD(+) biosynthesis.</text>
</comment>
<dbReference type="PANTHER" id="PTHR39321">
    <property type="entry name" value="NICOTINATE-NUCLEOTIDE ADENYLYLTRANSFERASE-RELATED"/>
    <property type="match status" value="1"/>
</dbReference>
<name>A0A813E072_POLGL</name>
<dbReference type="OMA" id="HYSHCKE"/>
<evidence type="ECO:0000256" key="2">
    <source>
        <dbReference type="ARBA" id="ARBA00022642"/>
    </source>
</evidence>
<dbReference type="UniPathway" id="UPA00253">
    <property type="reaction ID" value="UER00600"/>
</dbReference>
<protein>
    <recommendedName>
        <fullName evidence="8">Cytidyltransferase-like domain-containing protein</fullName>
    </recommendedName>
</protein>
<proteinExistence type="inferred from homology"/>
<dbReference type="EMBL" id="CAJNNV010007730">
    <property type="protein sequence ID" value="CAE8595282.1"/>
    <property type="molecule type" value="Genomic_DNA"/>
</dbReference>
<dbReference type="GO" id="GO:0009435">
    <property type="term" value="P:NAD+ biosynthetic process"/>
    <property type="evidence" value="ECO:0007669"/>
    <property type="project" value="UniProtKB-UniPathway"/>
</dbReference>
<evidence type="ECO:0000313" key="9">
    <source>
        <dbReference type="EMBL" id="CAE8595282.1"/>
    </source>
</evidence>
<dbReference type="GO" id="GO:0070566">
    <property type="term" value="F:adenylyltransferase activity"/>
    <property type="evidence" value="ECO:0007669"/>
    <property type="project" value="UniProtKB-ARBA"/>
</dbReference>
<organism evidence="9 10">
    <name type="scientific">Polarella glacialis</name>
    <name type="common">Dinoflagellate</name>
    <dbReference type="NCBI Taxonomy" id="89957"/>
    <lineage>
        <taxon>Eukaryota</taxon>
        <taxon>Sar</taxon>
        <taxon>Alveolata</taxon>
        <taxon>Dinophyceae</taxon>
        <taxon>Suessiales</taxon>
        <taxon>Suessiaceae</taxon>
        <taxon>Polarella</taxon>
    </lineage>
</organism>
<evidence type="ECO:0000256" key="3">
    <source>
        <dbReference type="ARBA" id="ARBA00022679"/>
    </source>
</evidence>
<dbReference type="InterPro" id="IPR005248">
    <property type="entry name" value="NadD/NMNAT"/>
</dbReference>
<reference evidence="9" key="1">
    <citation type="submission" date="2021-02" db="EMBL/GenBank/DDBJ databases">
        <authorList>
            <person name="Dougan E. K."/>
            <person name="Rhodes N."/>
            <person name="Thang M."/>
            <person name="Chan C."/>
        </authorList>
    </citation>
    <scope>NUCLEOTIDE SEQUENCE</scope>
</reference>
<keyword evidence="6" id="KW-0067">ATP-binding</keyword>
<evidence type="ECO:0000256" key="1">
    <source>
        <dbReference type="ARBA" id="ARBA00004790"/>
    </source>
</evidence>
<dbReference type="Proteomes" id="UP000654075">
    <property type="component" value="Unassembled WGS sequence"/>
</dbReference>
<feature type="non-terminal residue" evidence="9">
    <location>
        <position position="527"/>
    </location>
</feature>
<dbReference type="OrthoDB" id="436478at2759"/>
<keyword evidence="2" id="KW-0662">Pyridine nucleotide biosynthesis</keyword>
<comment type="caution">
    <text evidence="9">The sequence shown here is derived from an EMBL/GenBank/DDBJ whole genome shotgun (WGS) entry which is preliminary data.</text>
</comment>
<evidence type="ECO:0000313" key="10">
    <source>
        <dbReference type="Proteomes" id="UP000654075"/>
    </source>
</evidence>
<feature type="domain" description="Cytidyltransferase-like" evidence="8">
    <location>
        <begin position="13"/>
        <end position="186"/>
    </location>
</feature>
<evidence type="ECO:0000256" key="4">
    <source>
        <dbReference type="ARBA" id="ARBA00022695"/>
    </source>
</evidence>
<accession>A0A813E072</accession>
<dbReference type="NCBIfam" id="TIGR00125">
    <property type="entry name" value="cyt_tran_rel"/>
    <property type="match status" value="1"/>
</dbReference>
<dbReference type="Pfam" id="PF01467">
    <property type="entry name" value="CTP_transf_like"/>
    <property type="match status" value="1"/>
</dbReference>
<keyword evidence="4" id="KW-0548">Nucleotidyltransferase</keyword>